<dbReference type="InterPro" id="IPR002575">
    <property type="entry name" value="Aminoglycoside_PTrfase"/>
</dbReference>
<organism evidence="3 4">
    <name type="scientific">Rhizobium calliandrae</name>
    <dbReference type="NCBI Taxonomy" id="1312182"/>
    <lineage>
        <taxon>Bacteria</taxon>
        <taxon>Pseudomonadati</taxon>
        <taxon>Pseudomonadota</taxon>
        <taxon>Alphaproteobacteria</taxon>
        <taxon>Hyphomicrobiales</taxon>
        <taxon>Rhizobiaceae</taxon>
        <taxon>Rhizobium/Agrobacterium group</taxon>
        <taxon>Rhizobium</taxon>
    </lineage>
</organism>
<comment type="caution">
    <text evidence="3">The sequence shown here is derived from an EMBL/GenBank/DDBJ whole genome shotgun (WGS) entry which is preliminary data.</text>
</comment>
<evidence type="ECO:0000313" key="4">
    <source>
        <dbReference type="Proteomes" id="UP001172630"/>
    </source>
</evidence>
<dbReference type="Pfam" id="PF01636">
    <property type="entry name" value="APH"/>
    <property type="match status" value="1"/>
</dbReference>
<protein>
    <submittedName>
        <fullName evidence="3">AAA family ATPase</fullName>
    </submittedName>
</protein>
<proteinExistence type="predicted"/>
<dbReference type="RefSeq" id="WP_285878928.1">
    <property type="nucleotide sequence ID" value="NZ_JARFYN010000009.1"/>
</dbReference>
<evidence type="ECO:0000313" key="3">
    <source>
        <dbReference type="EMBL" id="MDL2405915.1"/>
    </source>
</evidence>
<evidence type="ECO:0000256" key="1">
    <source>
        <dbReference type="SAM" id="Coils"/>
    </source>
</evidence>
<keyword evidence="4" id="KW-1185">Reference proteome</keyword>
<dbReference type="Proteomes" id="UP001172630">
    <property type="component" value="Unassembled WGS sequence"/>
</dbReference>
<reference evidence="3" key="1">
    <citation type="submission" date="2023-06" db="EMBL/GenBank/DDBJ databases">
        <title>Phylogenetic Diversity of Rhizobium strains.</title>
        <authorList>
            <person name="Moura F.T."/>
            <person name="Helene L.C.F."/>
            <person name="Hungria M."/>
        </authorList>
    </citation>
    <scope>NUCLEOTIDE SEQUENCE</scope>
    <source>
        <strain evidence="3">CCGE524</strain>
    </source>
</reference>
<dbReference type="InterPro" id="IPR011009">
    <property type="entry name" value="Kinase-like_dom_sf"/>
</dbReference>
<keyword evidence="1" id="KW-0175">Coiled coil</keyword>
<dbReference type="InterPro" id="IPR027417">
    <property type="entry name" value="P-loop_NTPase"/>
</dbReference>
<accession>A0ABT7KBD9</accession>
<name>A0ABT7KBD9_9HYPH</name>
<dbReference type="PANTHER" id="PTHR43883">
    <property type="entry name" value="SLR0207 PROTEIN"/>
    <property type="match status" value="1"/>
</dbReference>
<dbReference type="SUPFAM" id="SSF52540">
    <property type="entry name" value="P-loop containing nucleoside triphosphate hydrolases"/>
    <property type="match status" value="1"/>
</dbReference>
<gene>
    <name evidence="3" type="ORF">PY650_09605</name>
</gene>
<dbReference type="Gene3D" id="3.90.1200.10">
    <property type="match status" value="1"/>
</dbReference>
<dbReference type="Gene3D" id="3.40.50.300">
    <property type="entry name" value="P-loop containing nucleotide triphosphate hydrolases"/>
    <property type="match status" value="1"/>
</dbReference>
<dbReference type="SUPFAM" id="SSF56112">
    <property type="entry name" value="Protein kinase-like (PK-like)"/>
    <property type="match status" value="1"/>
</dbReference>
<dbReference type="PANTHER" id="PTHR43883:SF1">
    <property type="entry name" value="GLUCONOKINASE"/>
    <property type="match status" value="1"/>
</dbReference>
<feature type="domain" description="Aminoglycoside phosphotransferase" evidence="2">
    <location>
        <begin position="188"/>
        <end position="271"/>
    </location>
</feature>
<dbReference type="Pfam" id="PF13671">
    <property type="entry name" value="AAA_33"/>
    <property type="match status" value="1"/>
</dbReference>
<dbReference type="InterPro" id="IPR052732">
    <property type="entry name" value="Cell-binding_unc_protein"/>
</dbReference>
<evidence type="ECO:0000259" key="2">
    <source>
        <dbReference type="Pfam" id="PF01636"/>
    </source>
</evidence>
<feature type="coiled-coil region" evidence="1">
    <location>
        <begin position="303"/>
        <end position="330"/>
    </location>
</feature>
<sequence length="509" mass="56551">MIVDDQRAAIAFLSDPKSHGLDAPIEVIETHISRIFLAGERAYKMKKAVKLPYVDFSSAPLRLDACRKELELNGATAPGLYLGVKRLVKDKSGTVCFAEDGACVDAVVEMVRFDQDLLFDRLAAANKLTDELMTSTARMIVLFHQDAVVAQGVDGARQMESVLDINDAGFATSTVFTEHEVAAFSQLFRDMLQRHAERLRQRSAAGKVRRCHGDLHLRNICLLDGHPRLFDCIEFNDEIATVDVLYDLAFLLMDLWYEGHQHFANLVANRYFDESDNEEGFMLLPFLLAVRAAVRAHVIATQAETATANKDELRAEARRYFELARELLETRAPRLIALGGLSGAGKTTVAEALAPHIGVPPGARIVESDRVRKAMHGVSAETRLPKAAYRPEISRKVYAEMVLRTDIILADGGSVVADAVFDDLDHRNAIEAPARHRNVQFDGLWLDADPALLWKRVSGRRGGGPSDANVEVLEMQLARRSSNMTWHKIEARQDIEVICQDILARSASK</sequence>
<dbReference type="EMBL" id="JARFYN010000009">
    <property type="protein sequence ID" value="MDL2405915.1"/>
    <property type="molecule type" value="Genomic_DNA"/>
</dbReference>